<proteinExistence type="predicted"/>
<protein>
    <submittedName>
        <fullName evidence="1">Uncharacterized protein</fullName>
    </submittedName>
</protein>
<dbReference type="Gene3D" id="3.30.559.10">
    <property type="entry name" value="Chloramphenicol acetyltransferase-like domain"/>
    <property type="match status" value="1"/>
</dbReference>
<name>A0ABU6SCV0_9FABA</name>
<gene>
    <name evidence="1" type="ORF">PIB30_034107</name>
</gene>
<sequence length="472" mass="51587">MKKGQSITSRIAGGTESNWCKAVRGGTGIAVLAMLITKPIDVYCLQRALNKIQNSHPILKTRLVYSNAGAEGGGTMAGLSFHTSLTPYVKIESYSLSATSKIVGGGEDDAISGSPLQKILEHELNRNTWLDVNTTTGGGSVMFMASMYAVSENTWVAAMRLHVAVCDRTTAVSLLRELLVVMMSEEEKEEKEEEESKNNEGLVSAIEDLVPCGMAKKAIWTRGIDVLSYSVNSIRQTNLKFHDTRSKRFSQIVRLQLNQNDTKRVLDGCKSNRIKLCGALTAAGLMAAHSSKNGSRKYGVITFTDCRSSLNPPLSFQDFGFYHSAIINNHVMKGGESLWELAKKSYGAFASSKNNNKHFTDMADTNFLMCKAIDNPSLTSSSALRTSIMSVFEDTVVDDSTEMQRHVGVEDYMGCASVHGVGPSMGIFDTIRDGRLDCVCVYPAPLHSREQMQDLVNKMKAILIEAGKTCEP</sequence>
<dbReference type="Proteomes" id="UP001341840">
    <property type="component" value="Unassembled WGS sequence"/>
</dbReference>
<dbReference type="SUPFAM" id="SSF52777">
    <property type="entry name" value="CoA-dependent acyltransferases"/>
    <property type="match status" value="2"/>
</dbReference>
<evidence type="ECO:0000313" key="2">
    <source>
        <dbReference type="Proteomes" id="UP001341840"/>
    </source>
</evidence>
<comment type="caution">
    <text evidence="1">The sequence shown here is derived from an EMBL/GenBank/DDBJ whole genome shotgun (WGS) entry which is preliminary data.</text>
</comment>
<organism evidence="1 2">
    <name type="scientific">Stylosanthes scabra</name>
    <dbReference type="NCBI Taxonomy" id="79078"/>
    <lineage>
        <taxon>Eukaryota</taxon>
        <taxon>Viridiplantae</taxon>
        <taxon>Streptophyta</taxon>
        <taxon>Embryophyta</taxon>
        <taxon>Tracheophyta</taxon>
        <taxon>Spermatophyta</taxon>
        <taxon>Magnoliopsida</taxon>
        <taxon>eudicotyledons</taxon>
        <taxon>Gunneridae</taxon>
        <taxon>Pentapetalae</taxon>
        <taxon>rosids</taxon>
        <taxon>fabids</taxon>
        <taxon>Fabales</taxon>
        <taxon>Fabaceae</taxon>
        <taxon>Papilionoideae</taxon>
        <taxon>50 kb inversion clade</taxon>
        <taxon>dalbergioids sensu lato</taxon>
        <taxon>Dalbergieae</taxon>
        <taxon>Pterocarpus clade</taxon>
        <taxon>Stylosanthes</taxon>
    </lineage>
</organism>
<keyword evidence="2" id="KW-1185">Reference proteome</keyword>
<reference evidence="1 2" key="1">
    <citation type="journal article" date="2023" name="Plants (Basel)">
        <title>Bridging the Gap: Combining Genomics and Transcriptomics Approaches to Understand Stylosanthes scabra, an Orphan Legume from the Brazilian Caatinga.</title>
        <authorList>
            <person name="Ferreira-Neto J.R.C."/>
            <person name="da Silva M.D."/>
            <person name="Binneck E."/>
            <person name="de Melo N.F."/>
            <person name="da Silva R.H."/>
            <person name="de Melo A.L.T.M."/>
            <person name="Pandolfi V."/>
            <person name="Bustamante F.O."/>
            <person name="Brasileiro-Vidal A.C."/>
            <person name="Benko-Iseppon A.M."/>
        </authorList>
    </citation>
    <scope>NUCLEOTIDE SEQUENCE [LARGE SCALE GENOMIC DNA]</scope>
    <source>
        <tissue evidence="1">Leaves</tissue>
    </source>
</reference>
<dbReference type="EMBL" id="JASCZI010060572">
    <property type="protein sequence ID" value="MED6134066.1"/>
    <property type="molecule type" value="Genomic_DNA"/>
</dbReference>
<dbReference type="PANTHER" id="PTHR34375:SF3">
    <property type="entry name" value="CONDENSATION DOMAIN-CONTAINING PROTEIN"/>
    <property type="match status" value="1"/>
</dbReference>
<dbReference type="InterPro" id="IPR023213">
    <property type="entry name" value="CAT-like_dom_sf"/>
</dbReference>
<dbReference type="PANTHER" id="PTHR34375">
    <property type="entry name" value="GATA ZINC FINGER PROTEIN-RELATED"/>
    <property type="match status" value="1"/>
</dbReference>
<evidence type="ECO:0000313" key="1">
    <source>
        <dbReference type="EMBL" id="MED6134066.1"/>
    </source>
</evidence>
<accession>A0ABU6SCV0</accession>